<dbReference type="InterPro" id="IPR016161">
    <property type="entry name" value="Ald_DH/histidinol_DH"/>
</dbReference>
<feature type="domain" description="Aldehyde dehydrogenase" evidence="4">
    <location>
        <begin position="4"/>
        <end position="452"/>
    </location>
</feature>
<organism evidence="5 6">
    <name type="scientific">Methanomethylovorans hollandica (strain DSM 15978 / NBRC 107637 / DMS1)</name>
    <dbReference type="NCBI Taxonomy" id="867904"/>
    <lineage>
        <taxon>Archaea</taxon>
        <taxon>Methanobacteriati</taxon>
        <taxon>Methanobacteriota</taxon>
        <taxon>Stenosarchaea group</taxon>
        <taxon>Methanomicrobia</taxon>
        <taxon>Methanosarcinales</taxon>
        <taxon>Methanosarcinaceae</taxon>
        <taxon>Methanomethylovorans</taxon>
    </lineage>
</organism>
<dbReference type="PANTHER" id="PTHR43217:SF1">
    <property type="entry name" value="SUCCINATE SEMIALDEHYDE DEHYDROGENASE [NAD(P)+] SAD"/>
    <property type="match status" value="1"/>
</dbReference>
<dbReference type="CDD" id="cd07100">
    <property type="entry name" value="ALDH_SSADH1_GabD1"/>
    <property type="match status" value="1"/>
</dbReference>
<evidence type="ECO:0000256" key="3">
    <source>
        <dbReference type="ARBA" id="ARBA00023002"/>
    </source>
</evidence>
<protein>
    <submittedName>
        <fullName evidence="5">NAD-dependent aldehyde dehydrogenase</fullName>
    </submittedName>
</protein>
<dbReference type="Gene3D" id="3.40.605.10">
    <property type="entry name" value="Aldehyde Dehydrogenase, Chain A, domain 1"/>
    <property type="match status" value="1"/>
</dbReference>
<proteinExistence type="inferred from homology"/>
<evidence type="ECO:0000259" key="4">
    <source>
        <dbReference type="Pfam" id="PF00171"/>
    </source>
</evidence>
<comment type="similarity">
    <text evidence="1">Belongs to the aldehyde dehydrogenase family.</text>
</comment>
<dbReference type="GO" id="GO:0004777">
    <property type="term" value="F:succinate-semialdehyde dehydrogenase (NAD+) activity"/>
    <property type="evidence" value="ECO:0007669"/>
    <property type="project" value="TreeGrafter"/>
</dbReference>
<evidence type="ECO:0000256" key="1">
    <source>
        <dbReference type="ARBA" id="ARBA00009986"/>
    </source>
</evidence>
<dbReference type="PANTHER" id="PTHR43217">
    <property type="entry name" value="SUCCINATE SEMIALDEHYDE DEHYDROGENASE [NAD(P)+] SAD"/>
    <property type="match status" value="1"/>
</dbReference>
<dbReference type="InterPro" id="IPR044148">
    <property type="entry name" value="ALDH_GabD1-like"/>
</dbReference>
<dbReference type="InterPro" id="IPR047110">
    <property type="entry name" value="GABD/Sad-like"/>
</dbReference>
<evidence type="ECO:0000256" key="2">
    <source>
        <dbReference type="ARBA" id="ARBA00022857"/>
    </source>
</evidence>
<keyword evidence="2" id="KW-0521">NADP</keyword>
<keyword evidence="3" id="KW-0560">Oxidoreductase</keyword>
<dbReference type="EMBL" id="CP003362">
    <property type="protein sequence ID" value="AGB50511.1"/>
    <property type="molecule type" value="Genomic_DNA"/>
</dbReference>
<dbReference type="OrthoDB" id="6342at2157"/>
<evidence type="ECO:0000313" key="5">
    <source>
        <dbReference type="EMBL" id="AGB50511.1"/>
    </source>
</evidence>
<dbReference type="Gene3D" id="3.40.309.10">
    <property type="entry name" value="Aldehyde Dehydrogenase, Chain A, domain 2"/>
    <property type="match status" value="1"/>
</dbReference>
<name>L0KZH3_METHD</name>
<dbReference type="FunFam" id="3.40.605.10:FF:000012">
    <property type="entry name" value="NAD-dependent succinate-semialdehyde dehydrogenase"/>
    <property type="match status" value="1"/>
</dbReference>
<dbReference type="KEGG" id="mhz:Metho_2357"/>
<dbReference type="GeneID" id="14408435"/>
<dbReference type="GO" id="GO:0004030">
    <property type="term" value="F:aldehyde dehydrogenase [NAD(P)+] activity"/>
    <property type="evidence" value="ECO:0007669"/>
    <property type="project" value="InterPro"/>
</dbReference>
<dbReference type="InterPro" id="IPR015590">
    <property type="entry name" value="Aldehyde_DH_dom"/>
</dbReference>
<dbReference type="Pfam" id="PF00171">
    <property type="entry name" value="Aldedh"/>
    <property type="match status" value="1"/>
</dbReference>
<dbReference type="Proteomes" id="UP000010866">
    <property type="component" value="Chromosome"/>
</dbReference>
<dbReference type="InterPro" id="IPR016163">
    <property type="entry name" value="Ald_DH_C"/>
</dbReference>
<gene>
    <name evidence="5" type="ordered locus">Metho_2357</name>
</gene>
<dbReference type="RefSeq" id="WP_015325676.1">
    <property type="nucleotide sequence ID" value="NC_019977.1"/>
</dbReference>
<dbReference type="InterPro" id="IPR016162">
    <property type="entry name" value="Ald_DH_N"/>
</dbReference>
<reference evidence="6" key="1">
    <citation type="submission" date="2012-02" db="EMBL/GenBank/DDBJ databases">
        <title>Complete sequence of chromosome of Methanomethylovorans hollandica DSM 15978.</title>
        <authorList>
            <person name="Lucas S."/>
            <person name="Copeland A."/>
            <person name="Lapidus A."/>
            <person name="Glavina del Rio T."/>
            <person name="Dalin E."/>
            <person name="Tice H."/>
            <person name="Bruce D."/>
            <person name="Goodwin L."/>
            <person name="Pitluck S."/>
            <person name="Peters L."/>
            <person name="Mikhailova N."/>
            <person name="Held B."/>
            <person name="Kyrpides N."/>
            <person name="Mavromatis K."/>
            <person name="Ivanova N."/>
            <person name="Brettin T."/>
            <person name="Detter J.C."/>
            <person name="Han C."/>
            <person name="Larimer F."/>
            <person name="Land M."/>
            <person name="Hauser L."/>
            <person name="Markowitz V."/>
            <person name="Cheng J.-F."/>
            <person name="Hugenholtz P."/>
            <person name="Woyke T."/>
            <person name="Wu D."/>
            <person name="Spring S."/>
            <person name="Schroeder M."/>
            <person name="Brambilla E."/>
            <person name="Klenk H.-P."/>
            <person name="Eisen J.A."/>
        </authorList>
    </citation>
    <scope>NUCLEOTIDE SEQUENCE [LARGE SCALE GENOMIC DNA]</scope>
    <source>
        <strain evidence="6">DSM 15978 / NBRC 107637 / DMS1</strain>
    </source>
</reference>
<dbReference type="FunFam" id="3.40.309.10:FF:000009">
    <property type="entry name" value="Aldehyde dehydrogenase A"/>
    <property type="match status" value="1"/>
</dbReference>
<evidence type="ECO:0000313" key="6">
    <source>
        <dbReference type="Proteomes" id="UP000010866"/>
    </source>
</evidence>
<keyword evidence="6" id="KW-1185">Reference proteome</keyword>
<accession>L0KZH3</accession>
<dbReference type="AlphaFoldDB" id="L0KZH3"/>
<sequence length="455" mass="50029">MTLISSINPTTGKIIRQFQPYSNEQINAALKKADTVFHEWKDFDVSARSKLLSDLSQLLRSRKQELGELITLEMGKVIKQSVSEVVKCADTFDYFAAHAEEFMQPEEAETDASESMVSYEPMGPVLAIKPWNFPFWQVLSAASHILAAGNVVLLKHSSYVPMCALKMEELFLEAGFPDGVFQTLLTDGSTASSLISRDEIKAVSFTGGDIAGKKVAELAARNMKKFVLELGGSDPFIVLADADVEKATTVAVPSRCINTGQTCIAAKRFIVAQEVAEEFTGKFVELTEQLKLGDPMDKNTDIGPLVREEQISILGQQVEDAIAKGARPLLPGGKMEREGFFYSPTVLDNVNLDMKVMAEETFGPVAPIITVRNEQEAIRIANSTQFGLGASIWTKDREKGALLARQLETGMVAVNAFFRPEACMPFGGIKKSGMGREMAKHGFYEFMHLKAVKIY</sequence>
<dbReference type="SUPFAM" id="SSF53720">
    <property type="entry name" value="ALDH-like"/>
    <property type="match status" value="1"/>
</dbReference>
<dbReference type="HOGENOM" id="CLU_005391_1_0_2"/>
<dbReference type="STRING" id="867904.Metho_2357"/>